<organism evidence="6 7">
    <name type="scientific">Rhodamnia argentea</name>
    <dbReference type="NCBI Taxonomy" id="178133"/>
    <lineage>
        <taxon>Eukaryota</taxon>
        <taxon>Viridiplantae</taxon>
        <taxon>Streptophyta</taxon>
        <taxon>Embryophyta</taxon>
        <taxon>Tracheophyta</taxon>
        <taxon>Spermatophyta</taxon>
        <taxon>Magnoliopsida</taxon>
        <taxon>eudicotyledons</taxon>
        <taxon>Gunneridae</taxon>
        <taxon>Pentapetalae</taxon>
        <taxon>rosids</taxon>
        <taxon>malvids</taxon>
        <taxon>Myrtales</taxon>
        <taxon>Myrtaceae</taxon>
        <taxon>Myrtoideae</taxon>
        <taxon>Myrteae</taxon>
        <taxon>Australasian group</taxon>
        <taxon>Rhodamnia</taxon>
    </lineage>
</organism>
<dbReference type="PROSITE" id="PS50089">
    <property type="entry name" value="ZF_RING_2"/>
    <property type="match status" value="1"/>
</dbReference>
<dbReference type="CDD" id="cd16454">
    <property type="entry name" value="RING-H2_PA-TM-RING"/>
    <property type="match status" value="1"/>
</dbReference>
<name>A0ABM3HA07_9MYRT</name>
<dbReference type="PANTHER" id="PTHR45931:SF16">
    <property type="entry name" value="RING_U-BOX SUPERFAMILY PROTEIN"/>
    <property type="match status" value="1"/>
</dbReference>
<dbReference type="Gene3D" id="3.30.40.10">
    <property type="entry name" value="Zinc/RING finger domain, C3HC4 (zinc finger)"/>
    <property type="match status" value="1"/>
</dbReference>
<evidence type="ECO:0000256" key="1">
    <source>
        <dbReference type="ARBA" id="ARBA00022723"/>
    </source>
</evidence>
<evidence type="ECO:0000259" key="5">
    <source>
        <dbReference type="PROSITE" id="PS50089"/>
    </source>
</evidence>
<keyword evidence="2 4" id="KW-0863">Zinc-finger</keyword>
<sequence>MEPVYCGYRLSLERRNSNFSGVPTAIFNFSVKWQHLLVFVDQVGVPINLQDTTLSESSQSLEMPLCILPWQSLCETHLKRVLDALDVRSSFRADLIRRIMLTALGGSDHGHRQFDMNINLNLATAEEVEMEDVSIGGYESDPDQVARSVSRSTIEKLEHKSCSVQDGDGCCCICLEELNGENKVMEIPCSHLFHSRCIVKWLERNDSCPLCRTKVEVEVPE</sequence>
<accession>A0ABM3HA07</accession>
<dbReference type="Proteomes" id="UP000827889">
    <property type="component" value="Chromosome 4"/>
</dbReference>
<dbReference type="PANTHER" id="PTHR45931">
    <property type="entry name" value="SI:CH211-59O9.10"/>
    <property type="match status" value="1"/>
</dbReference>
<protein>
    <submittedName>
        <fullName evidence="7">E3 ubiquitin-protein ligase RHA2A-like</fullName>
    </submittedName>
</protein>
<evidence type="ECO:0000256" key="4">
    <source>
        <dbReference type="PROSITE-ProRule" id="PRU00175"/>
    </source>
</evidence>
<dbReference type="RefSeq" id="XP_048133444.1">
    <property type="nucleotide sequence ID" value="XM_048277487.1"/>
</dbReference>
<evidence type="ECO:0000313" key="7">
    <source>
        <dbReference type="RefSeq" id="XP_048133444.1"/>
    </source>
</evidence>
<keyword evidence="1" id="KW-0479">Metal-binding</keyword>
<keyword evidence="3" id="KW-0862">Zinc</keyword>
<dbReference type="GeneID" id="125314642"/>
<evidence type="ECO:0000256" key="3">
    <source>
        <dbReference type="ARBA" id="ARBA00022833"/>
    </source>
</evidence>
<dbReference type="InterPro" id="IPR001841">
    <property type="entry name" value="Znf_RING"/>
</dbReference>
<proteinExistence type="predicted"/>
<keyword evidence="6" id="KW-1185">Reference proteome</keyword>
<reference evidence="7" key="1">
    <citation type="submission" date="2025-08" db="UniProtKB">
        <authorList>
            <consortium name="RefSeq"/>
        </authorList>
    </citation>
    <scope>IDENTIFICATION</scope>
    <source>
        <tissue evidence="7">Leaf</tissue>
    </source>
</reference>
<feature type="domain" description="RING-type" evidence="5">
    <location>
        <begin position="171"/>
        <end position="212"/>
    </location>
</feature>
<evidence type="ECO:0000256" key="2">
    <source>
        <dbReference type="ARBA" id="ARBA00022771"/>
    </source>
</evidence>
<dbReference type="Pfam" id="PF13639">
    <property type="entry name" value="zf-RING_2"/>
    <property type="match status" value="1"/>
</dbReference>
<gene>
    <name evidence="7" type="primary">LOC125314642</name>
</gene>
<dbReference type="InterPro" id="IPR013083">
    <property type="entry name" value="Znf_RING/FYVE/PHD"/>
</dbReference>
<evidence type="ECO:0000313" key="6">
    <source>
        <dbReference type="Proteomes" id="UP000827889"/>
    </source>
</evidence>
<dbReference type="SMART" id="SM00184">
    <property type="entry name" value="RING"/>
    <property type="match status" value="1"/>
</dbReference>
<dbReference type="InterPro" id="IPR051834">
    <property type="entry name" value="RING_finger_E3_ligase"/>
</dbReference>
<dbReference type="SUPFAM" id="SSF57850">
    <property type="entry name" value="RING/U-box"/>
    <property type="match status" value="1"/>
</dbReference>